<accession>R7UZZ5</accession>
<gene>
    <name evidence="1" type="ORF">CAPTEDRAFT_204694</name>
</gene>
<protein>
    <submittedName>
        <fullName evidence="1 2">Uncharacterized protein</fullName>
    </submittedName>
</protein>
<dbReference type="EnsemblMetazoa" id="CapteT204694">
    <property type="protein sequence ID" value="CapteP204694"/>
    <property type="gene ID" value="CapteG204694"/>
</dbReference>
<name>R7UZZ5_CAPTE</name>
<dbReference type="AlphaFoldDB" id="R7UZZ5"/>
<dbReference type="EMBL" id="AMQN01000806">
    <property type="status" value="NOT_ANNOTATED_CDS"/>
    <property type="molecule type" value="Genomic_DNA"/>
</dbReference>
<keyword evidence="3" id="KW-1185">Reference proteome</keyword>
<sequence length="118" mass="13856">MLGGELIEKSSFTNLLVGCVVMTTLATLVPHDEDQRYSIAWIDRSKKRHFEVRYVHNAPIKEKIYIRLIKFTFNNIGNEQLIVNAERKTSQSSELLMRPYYRELILNDLVVLWLQIFA</sequence>
<evidence type="ECO:0000313" key="1">
    <source>
        <dbReference type="EMBL" id="ELU12148.1"/>
    </source>
</evidence>
<dbReference type="Proteomes" id="UP000014760">
    <property type="component" value="Unassembled WGS sequence"/>
</dbReference>
<dbReference type="EMBL" id="KB296161">
    <property type="protein sequence ID" value="ELU12148.1"/>
    <property type="molecule type" value="Genomic_DNA"/>
</dbReference>
<evidence type="ECO:0000313" key="3">
    <source>
        <dbReference type="Proteomes" id="UP000014760"/>
    </source>
</evidence>
<dbReference type="HOGENOM" id="CLU_2075361_0_0_1"/>
<proteinExistence type="predicted"/>
<reference evidence="2" key="3">
    <citation type="submission" date="2015-06" db="UniProtKB">
        <authorList>
            <consortium name="EnsemblMetazoa"/>
        </authorList>
    </citation>
    <scope>IDENTIFICATION</scope>
</reference>
<reference evidence="1 3" key="2">
    <citation type="journal article" date="2013" name="Nature">
        <title>Insights into bilaterian evolution from three spiralian genomes.</title>
        <authorList>
            <person name="Simakov O."/>
            <person name="Marletaz F."/>
            <person name="Cho S.J."/>
            <person name="Edsinger-Gonzales E."/>
            <person name="Havlak P."/>
            <person name="Hellsten U."/>
            <person name="Kuo D.H."/>
            <person name="Larsson T."/>
            <person name="Lv J."/>
            <person name="Arendt D."/>
            <person name="Savage R."/>
            <person name="Osoegawa K."/>
            <person name="de Jong P."/>
            <person name="Grimwood J."/>
            <person name="Chapman J.A."/>
            <person name="Shapiro H."/>
            <person name="Aerts A."/>
            <person name="Otillar R.P."/>
            <person name="Terry A.Y."/>
            <person name="Boore J.L."/>
            <person name="Grigoriev I.V."/>
            <person name="Lindberg D.R."/>
            <person name="Seaver E.C."/>
            <person name="Weisblat D.A."/>
            <person name="Putnam N.H."/>
            <person name="Rokhsar D.S."/>
        </authorList>
    </citation>
    <scope>NUCLEOTIDE SEQUENCE</scope>
    <source>
        <strain evidence="1 3">I ESC-2004</strain>
    </source>
</reference>
<reference evidence="3" key="1">
    <citation type="submission" date="2012-12" db="EMBL/GenBank/DDBJ databases">
        <authorList>
            <person name="Hellsten U."/>
            <person name="Grimwood J."/>
            <person name="Chapman J.A."/>
            <person name="Shapiro H."/>
            <person name="Aerts A."/>
            <person name="Otillar R.P."/>
            <person name="Terry A.Y."/>
            <person name="Boore J.L."/>
            <person name="Simakov O."/>
            <person name="Marletaz F."/>
            <person name="Cho S.-J."/>
            <person name="Edsinger-Gonzales E."/>
            <person name="Havlak P."/>
            <person name="Kuo D.-H."/>
            <person name="Larsson T."/>
            <person name="Lv J."/>
            <person name="Arendt D."/>
            <person name="Savage R."/>
            <person name="Osoegawa K."/>
            <person name="de Jong P."/>
            <person name="Lindberg D.R."/>
            <person name="Seaver E.C."/>
            <person name="Weisblat D.A."/>
            <person name="Putnam N.H."/>
            <person name="Grigoriev I.V."/>
            <person name="Rokhsar D.S."/>
        </authorList>
    </citation>
    <scope>NUCLEOTIDE SEQUENCE</scope>
    <source>
        <strain evidence="3">I ESC-2004</strain>
    </source>
</reference>
<evidence type="ECO:0000313" key="2">
    <source>
        <dbReference type="EnsemblMetazoa" id="CapteP204694"/>
    </source>
</evidence>
<organism evidence="1">
    <name type="scientific">Capitella teleta</name>
    <name type="common">Polychaete worm</name>
    <dbReference type="NCBI Taxonomy" id="283909"/>
    <lineage>
        <taxon>Eukaryota</taxon>
        <taxon>Metazoa</taxon>
        <taxon>Spiralia</taxon>
        <taxon>Lophotrochozoa</taxon>
        <taxon>Annelida</taxon>
        <taxon>Polychaeta</taxon>
        <taxon>Sedentaria</taxon>
        <taxon>Scolecida</taxon>
        <taxon>Capitellidae</taxon>
        <taxon>Capitella</taxon>
    </lineage>
</organism>